<keyword evidence="2" id="KW-1185">Reference proteome</keyword>
<sequence length="73" mass="7734">MNTCLHRAAIKPVSELLAADSSHMSAVSLEAAMAGRMCESGGSGGGVIRNKRFVRPLAPSPALQMETPRNFHL</sequence>
<protein>
    <submittedName>
        <fullName evidence="1">Uncharacterized protein</fullName>
    </submittedName>
</protein>
<evidence type="ECO:0000313" key="2">
    <source>
        <dbReference type="Proteomes" id="UP001497482"/>
    </source>
</evidence>
<name>A0AAV2K4Y7_KNICA</name>
<organism evidence="1 2">
    <name type="scientific">Knipowitschia caucasica</name>
    <name type="common">Caucasian dwarf goby</name>
    <name type="synonym">Pomatoschistus caucasicus</name>
    <dbReference type="NCBI Taxonomy" id="637954"/>
    <lineage>
        <taxon>Eukaryota</taxon>
        <taxon>Metazoa</taxon>
        <taxon>Chordata</taxon>
        <taxon>Craniata</taxon>
        <taxon>Vertebrata</taxon>
        <taxon>Euteleostomi</taxon>
        <taxon>Actinopterygii</taxon>
        <taxon>Neopterygii</taxon>
        <taxon>Teleostei</taxon>
        <taxon>Neoteleostei</taxon>
        <taxon>Acanthomorphata</taxon>
        <taxon>Gobiaria</taxon>
        <taxon>Gobiiformes</taxon>
        <taxon>Gobioidei</taxon>
        <taxon>Gobiidae</taxon>
        <taxon>Gobiinae</taxon>
        <taxon>Knipowitschia</taxon>
    </lineage>
</organism>
<dbReference type="Proteomes" id="UP001497482">
    <property type="component" value="Chromosome 16"/>
</dbReference>
<evidence type="ECO:0000313" key="1">
    <source>
        <dbReference type="EMBL" id="CAL1585005.1"/>
    </source>
</evidence>
<gene>
    <name evidence="1" type="ORF">KC01_LOCUS15256</name>
</gene>
<proteinExistence type="predicted"/>
<accession>A0AAV2K4Y7</accession>
<reference evidence="1 2" key="1">
    <citation type="submission" date="2024-04" db="EMBL/GenBank/DDBJ databases">
        <authorList>
            <person name="Waldvogel A.-M."/>
            <person name="Schoenle A."/>
        </authorList>
    </citation>
    <scope>NUCLEOTIDE SEQUENCE [LARGE SCALE GENOMIC DNA]</scope>
</reference>
<dbReference type="EMBL" id="OZ035838">
    <property type="protein sequence ID" value="CAL1585005.1"/>
    <property type="molecule type" value="Genomic_DNA"/>
</dbReference>
<dbReference type="AlphaFoldDB" id="A0AAV2K4Y7"/>